<feature type="domain" description="DUF2510" evidence="3">
    <location>
        <begin position="11"/>
        <end position="42"/>
    </location>
</feature>
<dbReference type="SUPFAM" id="SSF81995">
    <property type="entry name" value="beta-sandwich domain of Sec23/24"/>
    <property type="match status" value="1"/>
</dbReference>
<feature type="transmembrane region" description="Helical" evidence="2">
    <location>
        <begin position="182"/>
        <end position="200"/>
    </location>
</feature>
<dbReference type="Pfam" id="PF14230">
    <property type="entry name" value="DUF4333"/>
    <property type="match status" value="1"/>
</dbReference>
<evidence type="ECO:0000313" key="6">
    <source>
        <dbReference type="Proteomes" id="UP001501594"/>
    </source>
</evidence>
<keyword evidence="2" id="KW-1133">Transmembrane helix</keyword>
<evidence type="ECO:0000259" key="4">
    <source>
        <dbReference type="Pfam" id="PF14230"/>
    </source>
</evidence>
<dbReference type="InterPro" id="IPR018929">
    <property type="entry name" value="DUF2510"/>
</dbReference>
<feature type="compositionally biased region" description="Low complexity" evidence="1">
    <location>
        <begin position="103"/>
        <end position="135"/>
    </location>
</feature>
<sequence>MTEPSPDAPRAAWYPDPAHEAAYRWWDGVRWTSATRAEPERPQTVAEVPVADPAADPLPSRRSLRAAAAATPASPAAAPPVPAPYVPLNPLVTAPVPQPTAHPTGQQPYVQQPVQQPYGQQQPYTQHPYAQQQHYAPQQYAQQPYAQQQYAQGGYGNGSRFLAKPTVMPVDKAINRPARNGMALGVLSMLLTLILVGATMATGHLLVVWSVWGLAGLAWSIFGLVKARRWEAQGLVPVGAHRAVAGIVLCSLALLGQGTETGLALAAGVQPATGSALPAGGTGTGTGTGTGAGAAATTPPVVAVQQGDGTYAYSQATAQSSIGSAYASTLKSTPTSVECPASEPMQISVSFQCRVTLPGGTVTTAQVTIMDAQGHAEVQVH</sequence>
<reference evidence="6" key="1">
    <citation type="journal article" date="2019" name="Int. J. Syst. Evol. Microbiol.">
        <title>The Global Catalogue of Microorganisms (GCM) 10K type strain sequencing project: providing services to taxonomists for standard genome sequencing and annotation.</title>
        <authorList>
            <consortium name="The Broad Institute Genomics Platform"/>
            <consortium name="The Broad Institute Genome Sequencing Center for Infectious Disease"/>
            <person name="Wu L."/>
            <person name="Ma J."/>
        </authorList>
    </citation>
    <scope>NUCLEOTIDE SEQUENCE [LARGE SCALE GENOMIC DNA]</scope>
    <source>
        <strain evidence="6">JCM 17442</strain>
    </source>
</reference>
<dbReference type="RefSeq" id="WP_344793998.1">
    <property type="nucleotide sequence ID" value="NZ_BAABAU010000001.1"/>
</dbReference>
<comment type="caution">
    <text evidence="5">The sequence shown here is derived from an EMBL/GenBank/DDBJ whole genome shotgun (WGS) entry which is preliminary data.</text>
</comment>
<proteinExistence type="predicted"/>
<feature type="region of interest" description="Disordered" evidence="1">
    <location>
        <begin position="35"/>
        <end position="80"/>
    </location>
</feature>
<feature type="transmembrane region" description="Helical" evidence="2">
    <location>
        <begin position="206"/>
        <end position="225"/>
    </location>
</feature>
<gene>
    <name evidence="5" type="ORF">GCM10022256_10830</name>
</gene>
<keyword evidence="2" id="KW-0812">Transmembrane</keyword>
<evidence type="ECO:0000259" key="3">
    <source>
        <dbReference type="Pfam" id="PF10708"/>
    </source>
</evidence>
<feature type="domain" description="DUF4333" evidence="4">
    <location>
        <begin position="309"/>
        <end position="374"/>
    </location>
</feature>
<evidence type="ECO:0000313" key="5">
    <source>
        <dbReference type="EMBL" id="GAA4265471.1"/>
    </source>
</evidence>
<organism evidence="5 6">
    <name type="scientific">Frondihabitans peucedani</name>
    <dbReference type="NCBI Taxonomy" id="598626"/>
    <lineage>
        <taxon>Bacteria</taxon>
        <taxon>Bacillati</taxon>
        <taxon>Actinomycetota</taxon>
        <taxon>Actinomycetes</taxon>
        <taxon>Micrococcales</taxon>
        <taxon>Microbacteriaceae</taxon>
        <taxon>Frondihabitans</taxon>
    </lineage>
</organism>
<dbReference type="EMBL" id="BAABAU010000001">
    <property type="protein sequence ID" value="GAA4265471.1"/>
    <property type="molecule type" value="Genomic_DNA"/>
</dbReference>
<keyword evidence="2" id="KW-0472">Membrane</keyword>
<dbReference type="InterPro" id="IPR025637">
    <property type="entry name" value="DUF4333"/>
</dbReference>
<name>A0ABP8DZS2_9MICO</name>
<evidence type="ECO:0008006" key="7">
    <source>
        <dbReference type="Google" id="ProtNLM"/>
    </source>
</evidence>
<evidence type="ECO:0000256" key="1">
    <source>
        <dbReference type="SAM" id="MobiDB-lite"/>
    </source>
</evidence>
<feature type="compositionally biased region" description="Low complexity" evidence="1">
    <location>
        <begin position="45"/>
        <end position="76"/>
    </location>
</feature>
<accession>A0ABP8DZS2</accession>
<dbReference type="Pfam" id="PF10708">
    <property type="entry name" value="DUF2510"/>
    <property type="match status" value="1"/>
</dbReference>
<protein>
    <recommendedName>
        <fullName evidence="7">DUF2510 domain-containing protein</fullName>
    </recommendedName>
</protein>
<keyword evidence="6" id="KW-1185">Reference proteome</keyword>
<feature type="region of interest" description="Disordered" evidence="1">
    <location>
        <begin position="96"/>
        <end position="135"/>
    </location>
</feature>
<evidence type="ECO:0000256" key="2">
    <source>
        <dbReference type="SAM" id="Phobius"/>
    </source>
</evidence>
<dbReference type="Proteomes" id="UP001501594">
    <property type="component" value="Unassembled WGS sequence"/>
</dbReference>